<dbReference type="Proteomes" id="UP000520767">
    <property type="component" value="Unassembled WGS sequence"/>
</dbReference>
<evidence type="ECO:0000313" key="8">
    <source>
        <dbReference type="Proteomes" id="UP000520767"/>
    </source>
</evidence>
<accession>A0A7W7QCD9</accession>
<keyword evidence="3" id="KW-0547">Nucleotide-binding</keyword>
<dbReference type="PANTHER" id="PTHR43820">
    <property type="entry name" value="HIGH-AFFINITY BRANCHED-CHAIN AMINO ACID TRANSPORT ATP-BINDING PROTEIN LIVF"/>
    <property type="match status" value="1"/>
</dbReference>
<evidence type="ECO:0000256" key="2">
    <source>
        <dbReference type="ARBA" id="ARBA00022448"/>
    </source>
</evidence>
<dbReference type="InterPro" id="IPR003439">
    <property type="entry name" value="ABC_transporter-like_ATP-bd"/>
</dbReference>
<organism evidence="7 8">
    <name type="scientific">Actinophytocola algeriensis</name>
    <dbReference type="NCBI Taxonomy" id="1768010"/>
    <lineage>
        <taxon>Bacteria</taxon>
        <taxon>Bacillati</taxon>
        <taxon>Actinomycetota</taxon>
        <taxon>Actinomycetes</taxon>
        <taxon>Pseudonocardiales</taxon>
        <taxon>Pseudonocardiaceae</taxon>
    </lineage>
</organism>
<sequence length="258" mass="27917">MRQGELPGESVTQRELPGGSRTHGALLELRDVHAYYGDVECLHGIDLTVDQGEVVVVLGANGAGKTTLLRSICRLVRTKGDITFGGKQIGGKSTYDVVRRGVSMVPQGRGTLVDLSVDDNIRAGGYIRRDKEVEADVRYWYDVFPRLAERKSTSGGSLSGGEQQMLAIARALMSRPTLLLLDEPSLGLAPIVVRQLFDVLARVCAERSVAMVVVEQNAALALDMAQRGYVLEAGTVAVTGAADRLRNDESVRRAYLGY</sequence>
<dbReference type="Pfam" id="PF00005">
    <property type="entry name" value="ABC_tran"/>
    <property type="match status" value="1"/>
</dbReference>
<gene>
    <name evidence="7" type="ORF">FHR82_007182</name>
</gene>
<keyword evidence="8" id="KW-1185">Reference proteome</keyword>
<dbReference type="GO" id="GO:0005524">
    <property type="term" value="F:ATP binding"/>
    <property type="evidence" value="ECO:0007669"/>
    <property type="project" value="UniProtKB-KW"/>
</dbReference>
<evidence type="ECO:0000259" key="6">
    <source>
        <dbReference type="PROSITE" id="PS50893"/>
    </source>
</evidence>
<keyword evidence="5" id="KW-0029">Amino-acid transport</keyword>
<dbReference type="GO" id="GO:0015807">
    <property type="term" value="P:L-amino acid transport"/>
    <property type="evidence" value="ECO:0007669"/>
    <property type="project" value="TreeGrafter"/>
</dbReference>
<reference evidence="7 8" key="1">
    <citation type="submission" date="2020-08" db="EMBL/GenBank/DDBJ databases">
        <title>Genomic Encyclopedia of Type Strains, Phase III (KMG-III): the genomes of soil and plant-associated and newly described type strains.</title>
        <authorList>
            <person name="Whitman W."/>
        </authorList>
    </citation>
    <scope>NUCLEOTIDE SEQUENCE [LARGE SCALE GENOMIC DNA]</scope>
    <source>
        <strain evidence="7 8">CECT 8960</strain>
    </source>
</reference>
<feature type="domain" description="ABC transporter" evidence="6">
    <location>
        <begin position="27"/>
        <end position="258"/>
    </location>
</feature>
<dbReference type="RefSeq" id="WP_184814936.1">
    <property type="nucleotide sequence ID" value="NZ_JACHJQ010000008.1"/>
</dbReference>
<dbReference type="PROSITE" id="PS50893">
    <property type="entry name" value="ABC_TRANSPORTER_2"/>
    <property type="match status" value="1"/>
</dbReference>
<evidence type="ECO:0000256" key="5">
    <source>
        <dbReference type="ARBA" id="ARBA00022970"/>
    </source>
</evidence>
<dbReference type="InterPro" id="IPR017871">
    <property type="entry name" value="ABC_transporter-like_CS"/>
</dbReference>
<proteinExistence type="inferred from homology"/>
<comment type="caution">
    <text evidence="7">The sequence shown here is derived from an EMBL/GenBank/DDBJ whole genome shotgun (WGS) entry which is preliminary data.</text>
</comment>
<comment type="similarity">
    <text evidence="1">Belongs to the ABC transporter superfamily.</text>
</comment>
<dbReference type="GO" id="GO:0016887">
    <property type="term" value="F:ATP hydrolysis activity"/>
    <property type="evidence" value="ECO:0007669"/>
    <property type="project" value="InterPro"/>
</dbReference>
<dbReference type="PROSITE" id="PS00211">
    <property type="entry name" value="ABC_TRANSPORTER_1"/>
    <property type="match status" value="1"/>
</dbReference>
<evidence type="ECO:0000256" key="4">
    <source>
        <dbReference type="ARBA" id="ARBA00022840"/>
    </source>
</evidence>
<evidence type="ECO:0000256" key="1">
    <source>
        <dbReference type="ARBA" id="ARBA00005417"/>
    </source>
</evidence>
<dbReference type="SMART" id="SM00382">
    <property type="entry name" value="AAA"/>
    <property type="match status" value="1"/>
</dbReference>
<dbReference type="SUPFAM" id="SSF52540">
    <property type="entry name" value="P-loop containing nucleoside triphosphate hydrolases"/>
    <property type="match status" value="1"/>
</dbReference>
<dbReference type="CDD" id="cd03224">
    <property type="entry name" value="ABC_TM1139_LivF_branched"/>
    <property type="match status" value="1"/>
</dbReference>
<dbReference type="InterPro" id="IPR052156">
    <property type="entry name" value="BCAA_Transport_ATP-bd_LivF"/>
</dbReference>
<name>A0A7W7QCD9_9PSEU</name>
<dbReference type="Gene3D" id="3.40.50.300">
    <property type="entry name" value="P-loop containing nucleotide triphosphate hydrolases"/>
    <property type="match status" value="1"/>
</dbReference>
<dbReference type="EMBL" id="JACHJQ010000008">
    <property type="protein sequence ID" value="MBB4910923.1"/>
    <property type="molecule type" value="Genomic_DNA"/>
</dbReference>
<keyword evidence="2" id="KW-0813">Transport</keyword>
<evidence type="ECO:0000313" key="7">
    <source>
        <dbReference type="EMBL" id="MBB4910923.1"/>
    </source>
</evidence>
<dbReference type="GO" id="GO:0015658">
    <property type="term" value="F:branched-chain amino acid transmembrane transporter activity"/>
    <property type="evidence" value="ECO:0007669"/>
    <property type="project" value="TreeGrafter"/>
</dbReference>
<keyword evidence="4 7" id="KW-0067">ATP-binding</keyword>
<dbReference type="PANTHER" id="PTHR43820:SF4">
    <property type="entry name" value="HIGH-AFFINITY BRANCHED-CHAIN AMINO ACID TRANSPORT ATP-BINDING PROTEIN LIVF"/>
    <property type="match status" value="1"/>
</dbReference>
<protein>
    <submittedName>
        <fullName evidence="7">Branched-chain amino acid transport system ATP-binding protein</fullName>
    </submittedName>
</protein>
<dbReference type="InterPro" id="IPR003593">
    <property type="entry name" value="AAA+_ATPase"/>
</dbReference>
<dbReference type="AlphaFoldDB" id="A0A7W7QCD9"/>
<dbReference type="InterPro" id="IPR027417">
    <property type="entry name" value="P-loop_NTPase"/>
</dbReference>
<evidence type="ECO:0000256" key="3">
    <source>
        <dbReference type="ARBA" id="ARBA00022741"/>
    </source>
</evidence>